<proteinExistence type="predicted"/>
<dbReference type="OrthoDB" id="1453686at2"/>
<feature type="compositionally biased region" description="Basic and acidic residues" evidence="1">
    <location>
        <begin position="101"/>
        <end position="134"/>
    </location>
</feature>
<feature type="transmembrane region" description="Helical" evidence="2">
    <location>
        <begin position="26"/>
        <end position="47"/>
    </location>
</feature>
<evidence type="ECO:0000313" key="3">
    <source>
        <dbReference type="EMBL" id="PQA59551.1"/>
    </source>
</evidence>
<keyword evidence="2" id="KW-0472">Membrane</keyword>
<evidence type="ECO:0000256" key="1">
    <source>
        <dbReference type="SAM" id="MobiDB-lite"/>
    </source>
</evidence>
<dbReference type="AlphaFoldDB" id="A0A2S7IPB8"/>
<dbReference type="EMBL" id="PTRA01000001">
    <property type="protein sequence ID" value="PQA59551.1"/>
    <property type="molecule type" value="Genomic_DNA"/>
</dbReference>
<dbReference type="RefSeq" id="WP_104711130.1">
    <property type="nucleotide sequence ID" value="NZ_PTRA01000001.1"/>
</dbReference>
<sequence length="134" mass="15627">MKIVEYKKAPGRKIVKRMSLQTKSTLLSIVSLIVFVYGIIVLAKAVWLESTNEVFNRWFLLGIYAIALVVGGMIMYGNALQMRVRVDTRKEMRRFFRKNRRELAHRKEAAAKKQKPKEEKSQKEKEKENPAKSI</sequence>
<evidence type="ECO:0000313" key="4">
    <source>
        <dbReference type="Proteomes" id="UP000239590"/>
    </source>
</evidence>
<feature type="transmembrane region" description="Helical" evidence="2">
    <location>
        <begin position="59"/>
        <end position="80"/>
    </location>
</feature>
<gene>
    <name evidence="3" type="ORF">C5O19_07860</name>
</gene>
<dbReference type="Proteomes" id="UP000239590">
    <property type="component" value="Unassembled WGS sequence"/>
</dbReference>
<comment type="caution">
    <text evidence="3">The sequence shown here is derived from an EMBL/GenBank/DDBJ whole genome shotgun (WGS) entry which is preliminary data.</text>
</comment>
<keyword evidence="4" id="KW-1185">Reference proteome</keyword>
<keyword evidence="2" id="KW-1133">Transmembrane helix</keyword>
<keyword evidence="2" id="KW-0812">Transmembrane</keyword>
<name>A0A2S7IPB8_9BACT</name>
<reference evidence="4" key="1">
    <citation type="submission" date="2018-02" db="EMBL/GenBank/DDBJ databases">
        <title>Genome sequencing of Solimonas sp. HR-BB.</title>
        <authorList>
            <person name="Lee Y."/>
            <person name="Jeon C.O."/>
        </authorList>
    </citation>
    <scope>NUCLEOTIDE SEQUENCE [LARGE SCALE GENOMIC DNA]</scope>
    <source>
        <strain evidence="4">HR-U</strain>
    </source>
</reference>
<organism evidence="3 4">
    <name type="scientific">Siphonobacter curvatus</name>
    <dbReference type="NCBI Taxonomy" id="2094562"/>
    <lineage>
        <taxon>Bacteria</taxon>
        <taxon>Pseudomonadati</taxon>
        <taxon>Bacteroidota</taxon>
        <taxon>Cytophagia</taxon>
        <taxon>Cytophagales</taxon>
        <taxon>Cytophagaceae</taxon>
        <taxon>Siphonobacter</taxon>
    </lineage>
</organism>
<feature type="region of interest" description="Disordered" evidence="1">
    <location>
        <begin position="99"/>
        <end position="134"/>
    </location>
</feature>
<protein>
    <submittedName>
        <fullName evidence="3">Uncharacterized protein</fullName>
    </submittedName>
</protein>
<accession>A0A2S7IPB8</accession>
<evidence type="ECO:0000256" key="2">
    <source>
        <dbReference type="SAM" id="Phobius"/>
    </source>
</evidence>